<evidence type="ECO:0000259" key="7">
    <source>
        <dbReference type="PROSITE" id="PS50112"/>
    </source>
</evidence>
<dbReference type="PROSITE" id="PS50111">
    <property type="entry name" value="CHEMOTAXIS_TRANSDUC_2"/>
    <property type="match status" value="1"/>
</dbReference>
<feature type="domain" description="HAMP" evidence="9">
    <location>
        <begin position="250"/>
        <end position="296"/>
    </location>
</feature>
<evidence type="ECO:0000256" key="4">
    <source>
        <dbReference type="PROSITE-ProRule" id="PRU00284"/>
    </source>
</evidence>
<feature type="region of interest" description="Disordered" evidence="5">
    <location>
        <begin position="584"/>
        <end position="605"/>
    </location>
</feature>
<dbReference type="InterPro" id="IPR013656">
    <property type="entry name" value="PAS_4"/>
</dbReference>
<comment type="similarity">
    <text evidence="3">Belongs to the methyl-accepting chemotaxis (MCP) protein family.</text>
</comment>
<dbReference type="PROSITE" id="PS50112">
    <property type="entry name" value="PAS"/>
    <property type="match status" value="2"/>
</dbReference>
<evidence type="ECO:0000256" key="2">
    <source>
        <dbReference type="ARBA" id="ARBA00022500"/>
    </source>
</evidence>
<comment type="caution">
    <text evidence="10">The sequence shown here is derived from an EMBL/GenBank/DDBJ whole genome shotgun (WGS) entry which is preliminary data.</text>
</comment>
<dbReference type="PANTHER" id="PTHR43531:SF11">
    <property type="entry name" value="METHYL-ACCEPTING CHEMOTAXIS PROTEIN 3"/>
    <property type="match status" value="1"/>
</dbReference>
<dbReference type="AlphaFoldDB" id="A0A0D0KJQ0"/>
<dbReference type="CDD" id="cd11386">
    <property type="entry name" value="MCP_signal"/>
    <property type="match status" value="1"/>
</dbReference>
<protein>
    <submittedName>
        <fullName evidence="10">Chemotaxis protein</fullName>
    </submittedName>
</protein>
<accession>A0A0D0KJQ0</accession>
<dbReference type="PRINTS" id="PR00260">
    <property type="entry name" value="CHEMTRNSDUCR"/>
</dbReference>
<dbReference type="InterPro" id="IPR000014">
    <property type="entry name" value="PAS"/>
</dbReference>
<keyword evidence="4" id="KW-0807">Transducer</keyword>
<dbReference type="SUPFAM" id="SSF55785">
    <property type="entry name" value="PYP-like sensor domain (PAS domain)"/>
    <property type="match status" value="2"/>
</dbReference>
<dbReference type="SUPFAM" id="SSF58104">
    <property type="entry name" value="Methyl-accepting chemotaxis protein (MCP) signaling domain"/>
    <property type="match status" value="1"/>
</dbReference>
<organism evidence="10 11">
    <name type="scientific">Agrobacterium tumefaciens</name>
    <dbReference type="NCBI Taxonomy" id="358"/>
    <lineage>
        <taxon>Bacteria</taxon>
        <taxon>Pseudomonadati</taxon>
        <taxon>Pseudomonadota</taxon>
        <taxon>Alphaproteobacteria</taxon>
        <taxon>Hyphomicrobiales</taxon>
        <taxon>Rhizobiaceae</taxon>
        <taxon>Rhizobium/Agrobacterium group</taxon>
        <taxon>Agrobacterium</taxon>
        <taxon>Agrobacterium tumefaciens complex</taxon>
    </lineage>
</organism>
<dbReference type="InterPro" id="IPR035965">
    <property type="entry name" value="PAS-like_dom_sf"/>
</dbReference>
<dbReference type="CDD" id="cd00130">
    <property type="entry name" value="PAS"/>
    <property type="match status" value="2"/>
</dbReference>
<dbReference type="InterPro" id="IPR004090">
    <property type="entry name" value="Chemotax_Me-accpt_rcpt"/>
</dbReference>
<dbReference type="Pfam" id="PF08447">
    <property type="entry name" value="PAS_3"/>
    <property type="match status" value="1"/>
</dbReference>
<comment type="subcellular location">
    <subcellularLocation>
        <location evidence="1">Membrane</location>
    </subcellularLocation>
</comment>
<reference evidence="10 11" key="1">
    <citation type="submission" date="2014-12" db="EMBL/GenBank/DDBJ databases">
        <title>16Stimator: statistical estimation of ribosomal gene copy numbers from draft genome assemblies.</title>
        <authorList>
            <person name="Perisin M.A."/>
            <person name="Vetter M."/>
            <person name="Gilbert J.A."/>
            <person name="Bergelson J."/>
        </authorList>
    </citation>
    <scope>NUCLEOTIDE SEQUENCE [LARGE SCALE GENOMIC DNA]</scope>
    <source>
        <strain evidence="10 11">MEJ076</strain>
    </source>
</reference>
<feature type="domain" description="Methyl-accepting transducer" evidence="6">
    <location>
        <begin position="301"/>
        <end position="530"/>
    </location>
</feature>
<evidence type="ECO:0000256" key="5">
    <source>
        <dbReference type="SAM" id="MobiDB-lite"/>
    </source>
</evidence>
<dbReference type="Gene3D" id="1.10.287.950">
    <property type="entry name" value="Methyl-accepting chemotaxis protein"/>
    <property type="match status" value="1"/>
</dbReference>
<dbReference type="PROSITE" id="PS50113">
    <property type="entry name" value="PAC"/>
    <property type="match status" value="2"/>
</dbReference>
<dbReference type="GO" id="GO:0004888">
    <property type="term" value="F:transmembrane signaling receptor activity"/>
    <property type="evidence" value="ECO:0007669"/>
    <property type="project" value="InterPro"/>
</dbReference>
<dbReference type="Pfam" id="PF08448">
    <property type="entry name" value="PAS_4"/>
    <property type="match status" value="1"/>
</dbReference>
<keyword evidence="2" id="KW-0145">Chemotaxis</keyword>
<dbReference type="SMART" id="SM00283">
    <property type="entry name" value="MA"/>
    <property type="match status" value="1"/>
</dbReference>
<feature type="domain" description="PAS" evidence="7">
    <location>
        <begin position="150"/>
        <end position="182"/>
    </location>
</feature>
<dbReference type="Gene3D" id="3.30.450.20">
    <property type="entry name" value="PAS domain"/>
    <property type="match status" value="2"/>
</dbReference>
<evidence type="ECO:0000313" key="10">
    <source>
        <dbReference type="EMBL" id="KIP98283.1"/>
    </source>
</evidence>
<dbReference type="SMART" id="SM00091">
    <property type="entry name" value="PAS"/>
    <property type="match status" value="2"/>
</dbReference>
<dbReference type="GO" id="GO:0016020">
    <property type="term" value="C:membrane"/>
    <property type="evidence" value="ECO:0007669"/>
    <property type="project" value="UniProtKB-SubCell"/>
</dbReference>
<dbReference type="InterPro" id="IPR013655">
    <property type="entry name" value="PAS_fold_3"/>
</dbReference>
<name>A0A0D0KJQ0_AGRTU</name>
<dbReference type="EMBL" id="JXQV01000041">
    <property type="protein sequence ID" value="KIP98283.1"/>
    <property type="molecule type" value="Genomic_DNA"/>
</dbReference>
<feature type="domain" description="PAS" evidence="7">
    <location>
        <begin position="8"/>
        <end position="52"/>
    </location>
</feature>
<evidence type="ECO:0000256" key="3">
    <source>
        <dbReference type="ARBA" id="ARBA00029447"/>
    </source>
</evidence>
<proteinExistence type="inferred from homology"/>
<dbReference type="Pfam" id="PF00015">
    <property type="entry name" value="MCPsignal"/>
    <property type="match status" value="1"/>
</dbReference>
<evidence type="ECO:0000259" key="6">
    <source>
        <dbReference type="PROSITE" id="PS50111"/>
    </source>
</evidence>
<sequence length="605" mass="65956">MIDFFASNSNQVLSALDLSFAIIEFETDGTILRANKNFCDLMGYTEKEIVGQHHRIFIDKEYAGSSEYTAFWRKLQGGTFECSEFKRIAKNGDEIWIRGNYNPVKSSSGKVLKIIKFANDITQTKMGGLDSSAKLAAVSRAQATIEFTPEGKILTANENFLKAMGYSLNEIVGQHHRMFVEPTEASSQRYMEFWTRLRMGEYVADEFLRIGKGGRHVHIQASYNPVFDPSGKIIKIVKFATDVTGRVENVEQLALGLTRFADGDLSQQIDRPFIPSLERLRTDFNSASQKLKLAMAAVAENAQAITSGSNEIRISADDLAKRTEQQAASVEETAAALEQITTTVKDSSQRAEEAGRLVARTKDHANHSGDVVREAISAMDQIDASSKAISNIIGVIDEIAFQTNLLALNAGVEAARAGEAGKGFAVVAQEVRELAQRSATAAKEIKVLITASGSYVSNGVTLVTKAGTALQEIASHVENINGDITAIVEASREQSTALSEINRAINSVDQGTQQNAAMVEEQTAASHELAKEAAALFELLDQFRFEVVKRSQSTNPVETKRQATTKIAPSLVANAPVRRSSYVTAPRRTPNASAAAAVQESWEEF</sequence>
<evidence type="ECO:0000259" key="9">
    <source>
        <dbReference type="PROSITE" id="PS50885"/>
    </source>
</evidence>
<dbReference type="InterPro" id="IPR004089">
    <property type="entry name" value="MCPsignal_dom"/>
</dbReference>
<dbReference type="GO" id="GO:0006935">
    <property type="term" value="P:chemotaxis"/>
    <property type="evidence" value="ECO:0007669"/>
    <property type="project" value="UniProtKB-KW"/>
</dbReference>
<evidence type="ECO:0000313" key="11">
    <source>
        <dbReference type="Proteomes" id="UP000035017"/>
    </source>
</evidence>
<dbReference type="FunFam" id="1.10.287.950:FF:000001">
    <property type="entry name" value="Methyl-accepting chemotaxis sensory transducer"/>
    <property type="match status" value="1"/>
</dbReference>
<dbReference type="OrthoDB" id="9765776at2"/>
<dbReference type="NCBIfam" id="TIGR00229">
    <property type="entry name" value="sensory_box"/>
    <property type="match status" value="2"/>
</dbReference>
<dbReference type="GO" id="GO:0007165">
    <property type="term" value="P:signal transduction"/>
    <property type="evidence" value="ECO:0007669"/>
    <property type="project" value="UniProtKB-KW"/>
</dbReference>
<gene>
    <name evidence="10" type="ORF">RU07_22280</name>
</gene>
<evidence type="ECO:0000259" key="8">
    <source>
        <dbReference type="PROSITE" id="PS50113"/>
    </source>
</evidence>
<dbReference type="PANTHER" id="PTHR43531">
    <property type="entry name" value="PROTEIN ICFG"/>
    <property type="match status" value="1"/>
</dbReference>
<dbReference type="Proteomes" id="UP000035017">
    <property type="component" value="Unassembled WGS sequence"/>
</dbReference>
<dbReference type="InterPro" id="IPR051310">
    <property type="entry name" value="MCP_chemotaxis"/>
</dbReference>
<dbReference type="PROSITE" id="PS50885">
    <property type="entry name" value="HAMP"/>
    <property type="match status" value="1"/>
</dbReference>
<evidence type="ECO:0000256" key="1">
    <source>
        <dbReference type="ARBA" id="ARBA00004370"/>
    </source>
</evidence>
<feature type="domain" description="PAC" evidence="8">
    <location>
        <begin position="81"/>
        <end position="133"/>
    </location>
</feature>
<feature type="domain" description="PAC" evidence="8">
    <location>
        <begin position="203"/>
        <end position="255"/>
    </location>
</feature>
<dbReference type="InterPro" id="IPR003660">
    <property type="entry name" value="HAMP_dom"/>
</dbReference>
<dbReference type="InterPro" id="IPR001610">
    <property type="entry name" value="PAC"/>
</dbReference>
<dbReference type="SMART" id="SM00086">
    <property type="entry name" value="PAC"/>
    <property type="match status" value="2"/>
</dbReference>
<dbReference type="InterPro" id="IPR000700">
    <property type="entry name" value="PAS-assoc_C"/>
</dbReference>